<protein>
    <submittedName>
        <fullName evidence="2">GNAT family N-acetyltransferase</fullName>
    </submittedName>
</protein>
<accession>A0A3P1X472</accession>
<dbReference type="InterPro" id="IPR000182">
    <property type="entry name" value="GNAT_dom"/>
</dbReference>
<dbReference type="SUPFAM" id="SSF55729">
    <property type="entry name" value="Acyl-CoA N-acyltransferases (Nat)"/>
    <property type="match status" value="1"/>
</dbReference>
<comment type="caution">
    <text evidence="2">The sequence shown here is derived from an EMBL/GenBank/DDBJ whole genome shotgun (WGS) entry which is preliminary data.</text>
</comment>
<keyword evidence="2" id="KW-0808">Transferase</keyword>
<reference evidence="2 3" key="1">
    <citation type="submission" date="2018-11" db="EMBL/GenBank/DDBJ databases">
        <title>Genomes From Bacteria Associated with the Canine Oral Cavity: a Test Case for Automated Genome-Based Taxonomic Assignment.</title>
        <authorList>
            <person name="Coil D.A."/>
            <person name="Jospin G."/>
            <person name="Darling A.E."/>
            <person name="Wallis C."/>
            <person name="Davis I.J."/>
            <person name="Harris S."/>
            <person name="Eisen J.A."/>
            <person name="Holcombe L.J."/>
            <person name="O'Flynn C."/>
        </authorList>
    </citation>
    <scope>NUCLEOTIDE SEQUENCE [LARGE SCALE GENOMIC DNA]</scope>
    <source>
        <strain evidence="2 3">OH2822_COT-296</strain>
    </source>
</reference>
<dbReference type="EMBL" id="RQYT01000001">
    <property type="protein sequence ID" value="RRD51503.1"/>
    <property type="molecule type" value="Genomic_DNA"/>
</dbReference>
<dbReference type="GO" id="GO:0016747">
    <property type="term" value="F:acyltransferase activity, transferring groups other than amino-acyl groups"/>
    <property type="evidence" value="ECO:0007669"/>
    <property type="project" value="InterPro"/>
</dbReference>
<dbReference type="AlphaFoldDB" id="A0A3P1X472"/>
<proteinExistence type="predicted"/>
<name>A0A3P1X472_9ACTN</name>
<evidence type="ECO:0000259" key="1">
    <source>
        <dbReference type="PROSITE" id="PS51186"/>
    </source>
</evidence>
<dbReference type="PROSITE" id="PS51186">
    <property type="entry name" value="GNAT"/>
    <property type="match status" value="1"/>
</dbReference>
<dbReference type="Proteomes" id="UP000280935">
    <property type="component" value="Unassembled WGS sequence"/>
</dbReference>
<dbReference type="OrthoDB" id="4119890at2"/>
<evidence type="ECO:0000313" key="3">
    <source>
        <dbReference type="Proteomes" id="UP000280935"/>
    </source>
</evidence>
<dbReference type="InterPro" id="IPR016181">
    <property type="entry name" value="Acyl_CoA_acyltransferase"/>
</dbReference>
<evidence type="ECO:0000313" key="2">
    <source>
        <dbReference type="EMBL" id="RRD51503.1"/>
    </source>
</evidence>
<dbReference type="CDD" id="cd04301">
    <property type="entry name" value="NAT_SF"/>
    <property type="match status" value="1"/>
</dbReference>
<feature type="domain" description="N-acetyltransferase" evidence="1">
    <location>
        <begin position="2"/>
        <end position="181"/>
    </location>
</feature>
<dbReference type="Gene3D" id="3.40.630.30">
    <property type="match status" value="1"/>
</dbReference>
<sequence length="357" mass="38931">MIDVLELTLPDDAADPLWSAYARMSVESSREAVGPSGTPITPVEMLVQSQQAEQKRGIRIMRWLARAEGKAVGFARLRIDSSDNRTGGTVLVHVDAEHRGRGISRVLAQTIREAVPATMDHLGAEVMTPVPQGEVLEAASGGAVAADHPGVRLALCNGFELAQVMWFQRLEFSVPAQRWVAAETKARQLAGPEYEVLTFEGVPPEELRAGVAVLKQRMSTDAPHGAVILSEARWDAERVVRHYEALGATQRVFVALVVHRASGQVVALNDLAGTRGRPDVPLHQRDTLVLPAHRGRRLGLLVKAANLMAVRVAVPQAPSVLTFNAYENQHMLAINDELGFERRGTLGLFQLSRKRGK</sequence>
<dbReference type="RefSeq" id="WP_125226605.1">
    <property type="nucleotide sequence ID" value="NZ_RQYT01000001.1"/>
</dbReference>
<dbReference type="Pfam" id="PF00583">
    <property type="entry name" value="Acetyltransf_1"/>
    <property type="match status" value="1"/>
</dbReference>
<gene>
    <name evidence="2" type="ORF">EII35_01070</name>
</gene>
<organism evidence="2 3">
    <name type="scientific">Arachnia propionica</name>
    <dbReference type="NCBI Taxonomy" id="1750"/>
    <lineage>
        <taxon>Bacteria</taxon>
        <taxon>Bacillati</taxon>
        <taxon>Actinomycetota</taxon>
        <taxon>Actinomycetes</taxon>
        <taxon>Propionibacteriales</taxon>
        <taxon>Propionibacteriaceae</taxon>
        <taxon>Arachnia</taxon>
    </lineage>
</organism>